<dbReference type="Proteomes" id="UP001066276">
    <property type="component" value="Chromosome 6"/>
</dbReference>
<feature type="compositionally biased region" description="Polar residues" evidence="1">
    <location>
        <begin position="79"/>
        <end position="88"/>
    </location>
</feature>
<keyword evidence="3" id="KW-1185">Reference proteome</keyword>
<sequence length="105" mass="11172">MSSVGSSPETRLFCGLRSPRVSAPETGDTPGTQHCARSGQHSRSTPCGRQSRVQDGSRHLVPLRGSASLLFSAHKKNSRSPGRQSVRSEGTPHLPLSSCFIFGAI</sequence>
<feature type="region of interest" description="Disordered" evidence="1">
    <location>
        <begin position="73"/>
        <end position="97"/>
    </location>
</feature>
<protein>
    <submittedName>
        <fullName evidence="2">Uncharacterized protein</fullName>
    </submittedName>
</protein>
<dbReference type="AlphaFoldDB" id="A0AAV7Q9B6"/>
<organism evidence="2 3">
    <name type="scientific">Pleurodeles waltl</name>
    <name type="common">Iberian ribbed newt</name>
    <dbReference type="NCBI Taxonomy" id="8319"/>
    <lineage>
        <taxon>Eukaryota</taxon>
        <taxon>Metazoa</taxon>
        <taxon>Chordata</taxon>
        <taxon>Craniata</taxon>
        <taxon>Vertebrata</taxon>
        <taxon>Euteleostomi</taxon>
        <taxon>Amphibia</taxon>
        <taxon>Batrachia</taxon>
        <taxon>Caudata</taxon>
        <taxon>Salamandroidea</taxon>
        <taxon>Salamandridae</taxon>
        <taxon>Pleurodelinae</taxon>
        <taxon>Pleurodeles</taxon>
    </lineage>
</organism>
<reference evidence="2" key="1">
    <citation type="journal article" date="2022" name="bioRxiv">
        <title>Sequencing and chromosome-scale assembly of the giantPleurodeles waltlgenome.</title>
        <authorList>
            <person name="Brown T."/>
            <person name="Elewa A."/>
            <person name="Iarovenko S."/>
            <person name="Subramanian E."/>
            <person name="Araus A.J."/>
            <person name="Petzold A."/>
            <person name="Susuki M."/>
            <person name="Suzuki K.-i.T."/>
            <person name="Hayashi T."/>
            <person name="Toyoda A."/>
            <person name="Oliveira C."/>
            <person name="Osipova E."/>
            <person name="Leigh N.D."/>
            <person name="Simon A."/>
            <person name="Yun M.H."/>
        </authorList>
    </citation>
    <scope>NUCLEOTIDE SEQUENCE</scope>
    <source>
        <strain evidence="2">20211129_DDA</strain>
        <tissue evidence="2">Liver</tissue>
    </source>
</reference>
<accession>A0AAV7Q9B6</accession>
<evidence type="ECO:0000313" key="2">
    <source>
        <dbReference type="EMBL" id="KAJ1135812.1"/>
    </source>
</evidence>
<evidence type="ECO:0000256" key="1">
    <source>
        <dbReference type="SAM" id="MobiDB-lite"/>
    </source>
</evidence>
<feature type="compositionally biased region" description="Polar residues" evidence="1">
    <location>
        <begin position="39"/>
        <end position="54"/>
    </location>
</feature>
<comment type="caution">
    <text evidence="2">The sequence shown here is derived from an EMBL/GenBank/DDBJ whole genome shotgun (WGS) entry which is preliminary data.</text>
</comment>
<dbReference type="EMBL" id="JANPWB010000010">
    <property type="protein sequence ID" value="KAJ1135812.1"/>
    <property type="molecule type" value="Genomic_DNA"/>
</dbReference>
<evidence type="ECO:0000313" key="3">
    <source>
        <dbReference type="Proteomes" id="UP001066276"/>
    </source>
</evidence>
<name>A0AAV7Q9B6_PLEWA</name>
<proteinExistence type="predicted"/>
<feature type="region of interest" description="Disordered" evidence="1">
    <location>
        <begin position="1"/>
        <end position="59"/>
    </location>
</feature>
<gene>
    <name evidence="2" type="ORF">NDU88_002242</name>
</gene>